<comment type="caution">
    <text evidence="3">The sequence shown here is derived from an EMBL/GenBank/DDBJ whole genome shotgun (WGS) entry which is preliminary data.</text>
</comment>
<accession>A0AAD7C189</accession>
<keyword evidence="4" id="KW-1185">Reference proteome</keyword>
<feature type="transmembrane region" description="Helical" evidence="1">
    <location>
        <begin position="71"/>
        <end position="90"/>
    </location>
</feature>
<keyword evidence="1" id="KW-0812">Transmembrane</keyword>
<feature type="transmembrane region" description="Helical" evidence="1">
    <location>
        <begin position="200"/>
        <end position="221"/>
    </location>
</feature>
<evidence type="ECO:0000313" key="4">
    <source>
        <dbReference type="Proteomes" id="UP001221142"/>
    </source>
</evidence>
<reference evidence="3" key="1">
    <citation type="submission" date="2023-03" db="EMBL/GenBank/DDBJ databases">
        <title>Massive genome expansion in bonnet fungi (Mycena s.s.) driven by repeated elements and novel gene families across ecological guilds.</title>
        <authorList>
            <consortium name="Lawrence Berkeley National Laboratory"/>
            <person name="Harder C.B."/>
            <person name="Miyauchi S."/>
            <person name="Viragh M."/>
            <person name="Kuo A."/>
            <person name="Thoen E."/>
            <person name="Andreopoulos B."/>
            <person name="Lu D."/>
            <person name="Skrede I."/>
            <person name="Drula E."/>
            <person name="Henrissat B."/>
            <person name="Morin E."/>
            <person name="Kohler A."/>
            <person name="Barry K."/>
            <person name="LaButti K."/>
            <person name="Morin E."/>
            <person name="Salamov A."/>
            <person name="Lipzen A."/>
            <person name="Mereny Z."/>
            <person name="Hegedus B."/>
            <person name="Baldrian P."/>
            <person name="Stursova M."/>
            <person name="Weitz H."/>
            <person name="Taylor A."/>
            <person name="Grigoriev I.V."/>
            <person name="Nagy L.G."/>
            <person name="Martin F."/>
            <person name="Kauserud H."/>
        </authorList>
    </citation>
    <scope>NUCLEOTIDE SEQUENCE</scope>
    <source>
        <strain evidence="3">9284</strain>
    </source>
</reference>
<keyword evidence="1" id="KW-1133">Transmembrane helix</keyword>
<dbReference type="PANTHER" id="PTHR40465:SF1">
    <property type="entry name" value="DUF6534 DOMAIN-CONTAINING PROTEIN"/>
    <property type="match status" value="1"/>
</dbReference>
<evidence type="ECO:0000313" key="3">
    <source>
        <dbReference type="EMBL" id="KAJ7636443.1"/>
    </source>
</evidence>
<sequence length="296" mass="32549">MDIALFGCLSVQIYVYYQSFPKDRTLHKSLVYGIYALQLALTGEMIHGAFVAFGQGFGDISSLAKFQDVGYLVPIIGGLTGCASQLFYAYRIRILSRRWTVAIVVIVVRHPLFVARNFNTTQFGIWPSSSLQQVWFGGSAISDVLIAASMTYYLTRLDTGFRQTHEIVSKLMRLIIETGTMTALVALTALILFTALPDHLYYVVAAGVLPKLYSLSTLTVLNSRARIMGSQGMELSDERIISTVQFSHRRTAASESDQPAVAISRELFSGPSIAPDDLEMKAMGVCSNFLLGCSPN</sequence>
<dbReference type="InterPro" id="IPR045339">
    <property type="entry name" value="DUF6534"/>
</dbReference>
<feature type="transmembrane region" description="Helical" evidence="1">
    <location>
        <begin position="134"/>
        <end position="154"/>
    </location>
</feature>
<feature type="domain" description="DUF6534" evidence="2">
    <location>
        <begin position="139"/>
        <end position="225"/>
    </location>
</feature>
<gene>
    <name evidence="3" type="ORF">FB45DRAFT_741681</name>
</gene>
<dbReference type="AlphaFoldDB" id="A0AAD7C189"/>
<dbReference type="PANTHER" id="PTHR40465">
    <property type="entry name" value="CHROMOSOME 1, WHOLE GENOME SHOTGUN SEQUENCE"/>
    <property type="match status" value="1"/>
</dbReference>
<dbReference type="EMBL" id="JARKIF010000006">
    <property type="protein sequence ID" value="KAJ7636443.1"/>
    <property type="molecule type" value="Genomic_DNA"/>
</dbReference>
<dbReference type="Proteomes" id="UP001221142">
    <property type="component" value="Unassembled WGS sequence"/>
</dbReference>
<proteinExistence type="predicted"/>
<feature type="transmembrane region" description="Helical" evidence="1">
    <location>
        <begin position="30"/>
        <end position="51"/>
    </location>
</feature>
<organism evidence="3 4">
    <name type="scientific">Roridomyces roridus</name>
    <dbReference type="NCBI Taxonomy" id="1738132"/>
    <lineage>
        <taxon>Eukaryota</taxon>
        <taxon>Fungi</taxon>
        <taxon>Dikarya</taxon>
        <taxon>Basidiomycota</taxon>
        <taxon>Agaricomycotina</taxon>
        <taxon>Agaricomycetes</taxon>
        <taxon>Agaricomycetidae</taxon>
        <taxon>Agaricales</taxon>
        <taxon>Marasmiineae</taxon>
        <taxon>Mycenaceae</taxon>
        <taxon>Roridomyces</taxon>
    </lineage>
</organism>
<keyword evidence="1" id="KW-0472">Membrane</keyword>
<protein>
    <recommendedName>
        <fullName evidence="2">DUF6534 domain-containing protein</fullName>
    </recommendedName>
</protein>
<feature type="transmembrane region" description="Helical" evidence="1">
    <location>
        <begin position="97"/>
        <end position="114"/>
    </location>
</feature>
<evidence type="ECO:0000256" key="1">
    <source>
        <dbReference type="SAM" id="Phobius"/>
    </source>
</evidence>
<feature type="transmembrane region" description="Helical" evidence="1">
    <location>
        <begin position="174"/>
        <end position="194"/>
    </location>
</feature>
<dbReference type="Pfam" id="PF20152">
    <property type="entry name" value="DUF6534"/>
    <property type="match status" value="1"/>
</dbReference>
<evidence type="ECO:0000259" key="2">
    <source>
        <dbReference type="Pfam" id="PF20152"/>
    </source>
</evidence>
<name>A0AAD7C189_9AGAR</name>